<dbReference type="Proteomes" id="UP001499878">
    <property type="component" value="Unassembled WGS sequence"/>
</dbReference>
<accession>A0ABP9T5T5</accession>
<comment type="caution">
    <text evidence="1">The sequence shown here is derived from an EMBL/GenBank/DDBJ whole genome shotgun (WGS) entry which is preliminary data.</text>
</comment>
<evidence type="ECO:0000313" key="1">
    <source>
        <dbReference type="EMBL" id="GAA5211773.1"/>
    </source>
</evidence>
<proteinExistence type="predicted"/>
<organism evidence="1 2">
    <name type="scientific">Streptomyces thinghirensis</name>
    <dbReference type="NCBI Taxonomy" id="551547"/>
    <lineage>
        <taxon>Bacteria</taxon>
        <taxon>Bacillati</taxon>
        <taxon>Actinomycetota</taxon>
        <taxon>Actinomycetes</taxon>
        <taxon>Kitasatosporales</taxon>
        <taxon>Streptomycetaceae</taxon>
        <taxon>Streptomyces</taxon>
    </lineage>
</organism>
<gene>
    <name evidence="1" type="ORF">GCM10023323_44860</name>
</gene>
<name>A0ABP9T5T5_9ACTN</name>
<dbReference type="EMBL" id="BAABJR010000011">
    <property type="protein sequence ID" value="GAA5211773.1"/>
    <property type="molecule type" value="Genomic_DNA"/>
</dbReference>
<reference evidence="2" key="1">
    <citation type="journal article" date="2019" name="Int. J. Syst. Evol. Microbiol.">
        <title>The Global Catalogue of Microorganisms (GCM) 10K type strain sequencing project: providing services to taxonomists for standard genome sequencing and annotation.</title>
        <authorList>
            <consortium name="The Broad Institute Genomics Platform"/>
            <consortium name="The Broad Institute Genome Sequencing Center for Infectious Disease"/>
            <person name="Wu L."/>
            <person name="Ma J."/>
        </authorList>
    </citation>
    <scope>NUCLEOTIDE SEQUENCE [LARGE SCALE GENOMIC DNA]</scope>
    <source>
        <strain evidence="2">JCM 18306</strain>
    </source>
</reference>
<evidence type="ECO:0000313" key="2">
    <source>
        <dbReference type="Proteomes" id="UP001499878"/>
    </source>
</evidence>
<sequence>MRNRLLRSVLAVAFSAVVAVGALTGLSGAKVDTRADSTWGMAASTVVTTVASAAPAPLGEDDSTWG</sequence>
<protein>
    <submittedName>
        <fullName evidence="1">Uncharacterized protein</fullName>
    </submittedName>
</protein>
<keyword evidence="2" id="KW-1185">Reference proteome</keyword>